<dbReference type="FunFam" id="2.40.50.120:FF:000021">
    <property type="entry name" value="ADAMTS like 5"/>
    <property type="match status" value="1"/>
</dbReference>
<dbReference type="InterPro" id="IPR013273">
    <property type="entry name" value="ADAMTS/ADAMTS-like"/>
</dbReference>
<dbReference type="PRINTS" id="PR01857">
    <property type="entry name" value="ADAMTSFAMILY"/>
</dbReference>
<evidence type="ECO:0000256" key="2">
    <source>
        <dbReference type="ARBA" id="ARBA00022525"/>
    </source>
</evidence>
<dbReference type="Gene3D" id="2.20.100.10">
    <property type="entry name" value="Thrombospondin type-1 (TSP1) repeat"/>
    <property type="match status" value="1"/>
</dbReference>
<dbReference type="InterPro" id="IPR050439">
    <property type="entry name" value="ADAMTS_ADAMTS-like"/>
</dbReference>
<reference evidence="7" key="2">
    <citation type="submission" date="2025-08" db="UniProtKB">
        <authorList>
            <consortium name="Ensembl"/>
        </authorList>
    </citation>
    <scope>IDENTIFICATION</scope>
</reference>
<dbReference type="InterPro" id="IPR008993">
    <property type="entry name" value="TIMP-like_OB-fold"/>
</dbReference>
<protein>
    <submittedName>
        <fullName evidence="7">ADAMTS like 5</fullName>
    </submittedName>
</protein>
<organism evidence="7 8">
    <name type="scientific">Monodelphis domestica</name>
    <name type="common">Gray short-tailed opossum</name>
    <dbReference type="NCBI Taxonomy" id="13616"/>
    <lineage>
        <taxon>Eukaryota</taxon>
        <taxon>Metazoa</taxon>
        <taxon>Chordata</taxon>
        <taxon>Craniata</taxon>
        <taxon>Vertebrata</taxon>
        <taxon>Euteleostomi</taxon>
        <taxon>Mammalia</taxon>
        <taxon>Metatheria</taxon>
        <taxon>Didelphimorphia</taxon>
        <taxon>Didelphidae</taxon>
        <taxon>Monodelphis</taxon>
    </lineage>
</organism>
<dbReference type="InterPro" id="IPR001134">
    <property type="entry name" value="Netrin_domain"/>
</dbReference>
<evidence type="ECO:0000256" key="4">
    <source>
        <dbReference type="PIRSR" id="PIRSR613273-3"/>
    </source>
</evidence>
<keyword evidence="8" id="KW-1185">Reference proteome</keyword>
<dbReference type="SUPFAM" id="SSF82895">
    <property type="entry name" value="TSP-1 type 1 repeat"/>
    <property type="match status" value="1"/>
</dbReference>
<dbReference type="InterPro" id="IPR010294">
    <property type="entry name" value="ADAMTS_spacer1"/>
</dbReference>
<dbReference type="KEGG" id="mdo:100020595"/>
<dbReference type="InterPro" id="IPR000884">
    <property type="entry name" value="TSP1_rpt"/>
</dbReference>
<dbReference type="Ensembl" id="ENSMODT00000058999.1">
    <property type="protein sequence ID" value="ENSMODP00000049629.1"/>
    <property type="gene ID" value="ENSMODG00000005039.4"/>
</dbReference>
<dbReference type="InParanoid" id="A0A5F8GQ91"/>
<dbReference type="InterPro" id="IPR045371">
    <property type="entry name" value="ADAMTS_CR_3"/>
</dbReference>
<dbReference type="GeneTree" id="ENSGT00940000160456"/>
<dbReference type="OrthoDB" id="5984913at2759"/>
<dbReference type="GO" id="GO:0031012">
    <property type="term" value="C:extracellular matrix"/>
    <property type="evidence" value="ECO:0007669"/>
    <property type="project" value="Ensembl"/>
</dbReference>
<dbReference type="SUPFAM" id="SSF50242">
    <property type="entry name" value="TIMP-like"/>
    <property type="match status" value="1"/>
</dbReference>
<dbReference type="PROSITE" id="PS50092">
    <property type="entry name" value="TSP1"/>
    <property type="match status" value="1"/>
</dbReference>
<dbReference type="CDD" id="cd03523">
    <property type="entry name" value="NTR_like"/>
    <property type="match status" value="1"/>
</dbReference>
<dbReference type="Pfam" id="PF05986">
    <property type="entry name" value="ADAMTS_spacer1"/>
    <property type="match status" value="1"/>
</dbReference>
<dbReference type="CTD" id="339366"/>
<dbReference type="Pfam" id="PF01759">
    <property type="entry name" value="NTR"/>
    <property type="match status" value="1"/>
</dbReference>
<evidence type="ECO:0000313" key="8">
    <source>
        <dbReference type="Proteomes" id="UP000002280"/>
    </source>
</evidence>
<keyword evidence="3 4" id="KW-1015">Disulfide bond</keyword>
<dbReference type="Gene3D" id="2.60.120.830">
    <property type="match status" value="1"/>
</dbReference>
<name>A0A5F8GQ91_MONDO</name>
<feature type="domain" description="NTR" evidence="6">
    <location>
        <begin position="374"/>
        <end position="493"/>
    </location>
</feature>
<dbReference type="SMART" id="SM00209">
    <property type="entry name" value="TSP1"/>
    <property type="match status" value="1"/>
</dbReference>
<feature type="disulfide bond" evidence="4">
    <location>
        <begin position="75"/>
        <end position="84"/>
    </location>
</feature>
<dbReference type="OMA" id="WAPGRCP"/>
<dbReference type="PANTHER" id="PTHR13723:SF173">
    <property type="entry name" value="ADAMTS-LIKE PROTEIN 5"/>
    <property type="match status" value="1"/>
</dbReference>
<dbReference type="PROSITE" id="PS50189">
    <property type="entry name" value="NTR"/>
    <property type="match status" value="1"/>
</dbReference>
<sequence length="500" mass="55746">MPPPVGTQETRSEHSVGKLWPWSGPVVLLIWIYLCCGLEGRTQGRSGSGEWTPWGAWSGCSSTCGQGASVRSRRCLRIPQELVCGGDSHQYRLCRLSECPSGAMPFRELQCALYNNRPVLGSQATYQWVPFYGAPNLCDLNCLAEGHTFYYTFGRVLDGTPCGPDSEGLCINGRCLTAGCDGVLGSGAHEDHCGQCGGRNGSCLFVRRVFSEASPPLGQSHGYWNVTLIPTGARHVRVTDRSRNYLALMGSDGRYVFNGDWAIDWPGAFEVAGTQVHYSRTRDHVESLWAVGPTGEDLYLQVLFQEPNPGIEFEFWLPRDAYYALQSHRSPLRQPQTREVEVGPQEAASAWTKPALSFPGPSLPREQPSDTESCQPCPGAKGRTQRLLHYCRSDFVFRARVLARLRVGEETRYDIQVQHSYKNWTPLERREFLWAPGTCPCPLLAPRAEYLVAAQRHINYEGTLDRLLLPHAGYARPWTPREDARIQEVARRCPQAAPLG</sequence>
<proteinExistence type="predicted"/>
<evidence type="ECO:0000313" key="7">
    <source>
        <dbReference type="Ensembl" id="ENSMODP00000049629.1"/>
    </source>
</evidence>
<keyword evidence="2" id="KW-0964">Secreted</keyword>
<dbReference type="GO" id="GO:0030198">
    <property type="term" value="P:extracellular matrix organization"/>
    <property type="evidence" value="ECO:0007669"/>
    <property type="project" value="InterPro"/>
</dbReference>
<accession>A0A5F8GQ91</accession>
<evidence type="ECO:0000256" key="1">
    <source>
        <dbReference type="ARBA" id="ARBA00004613"/>
    </source>
</evidence>
<dbReference type="InterPro" id="IPR036383">
    <property type="entry name" value="TSP1_rpt_sf"/>
</dbReference>
<dbReference type="FunCoup" id="A0A5F8GQ91">
    <property type="interactions" value="42"/>
</dbReference>
<feature type="region of interest" description="Disordered" evidence="5">
    <location>
        <begin position="356"/>
        <end position="380"/>
    </location>
</feature>
<dbReference type="STRING" id="13616.ENSMODP00000049629"/>
<dbReference type="Pfam" id="PF00090">
    <property type="entry name" value="TSP_1"/>
    <property type="match status" value="1"/>
</dbReference>
<gene>
    <name evidence="7" type="primary">ADAMTSL5</name>
</gene>
<dbReference type="Pfam" id="PF19236">
    <property type="entry name" value="ADAMTS_CR_3"/>
    <property type="match status" value="1"/>
</dbReference>
<feature type="disulfide bond" evidence="4">
    <location>
        <begin position="64"/>
        <end position="99"/>
    </location>
</feature>
<feature type="disulfide bond" evidence="4">
    <location>
        <begin position="60"/>
        <end position="94"/>
    </location>
</feature>
<comment type="subcellular location">
    <subcellularLocation>
        <location evidence="1">Secreted</location>
    </subcellularLocation>
</comment>
<dbReference type="GeneID" id="100020595"/>
<reference evidence="7" key="3">
    <citation type="submission" date="2025-09" db="UniProtKB">
        <authorList>
            <consortium name="Ensembl"/>
        </authorList>
    </citation>
    <scope>IDENTIFICATION</scope>
</reference>
<dbReference type="AlphaFoldDB" id="A0A5F8GQ91"/>
<dbReference type="GO" id="GO:0005576">
    <property type="term" value="C:extracellular region"/>
    <property type="evidence" value="ECO:0007669"/>
    <property type="project" value="UniProtKB-SubCell"/>
</dbReference>
<reference evidence="7 8" key="1">
    <citation type="journal article" date="2007" name="Nature">
        <title>Genome of the marsupial Monodelphis domestica reveals innovation in non-coding sequences.</title>
        <authorList>
            <person name="Mikkelsen T.S."/>
            <person name="Wakefield M.J."/>
            <person name="Aken B."/>
            <person name="Amemiya C.T."/>
            <person name="Chang J.L."/>
            <person name="Duke S."/>
            <person name="Garber M."/>
            <person name="Gentles A.J."/>
            <person name="Goodstadt L."/>
            <person name="Heger A."/>
            <person name="Jurka J."/>
            <person name="Kamal M."/>
            <person name="Mauceli E."/>
            <person name="Searle S.M."/>
            <person name="Sharpe T."/>
            <person name="Baker M.L."/>
            <person name="Batzer M.A."/>
            <person name="Benos P.V."/>
            <person name="Belov K."/>
            <person name="Clamp M."/>
            <person name="Cook A."/>
            <person name="Cuff J."/>
            <person name="Das R."/>
            <person name="Davidow L."/>
            <person name="Deakin J.E."/>
            <person name="Fazzari M.J."/>
            <person name="Glass J.L."/>
            <person name="Grabherr M."/>
            <person name="Greally J.M."/>
            <person name="Gu W."/>
            <person name="Hore T.A."/>
            <person name="Huttley G.A."/>
            <person name="Kleber M."/>
            <person name="Jirtle R.L."/>
            <person name="Koina E."/>
            <person name="Lee J.T."/>
            <person name="Mahony S."/>
            <person name="Marra M.A."/>
            <person name="Miller R.D."/>
            <person name="Nicholls R.D."/>
            <person name="Oda M."/>
            <person name="Papenfuss A.T."/>
            <person name="Parra Z.E."/>
            <person name="Pollock D.D."/>
            <person name="Ray D.A."/>
            <person name="Schein J.E."/>
            <person name="Speed T.P."/>
            <person name="Thompson K."/>
            <person name="VandeBerg J.L."/>
            <person name="Wade C.M."/>
            <person name="Walker J.A."/>
            <person name="Waters P.D."/>
            <person name="Webber C."/>
            <person name="Weidman J.R."/>
            <person name="Xie X."/>
            <person name="Zody M.C."/>
            <person name="Baldwin J."/>
            <person name="Abdouelleil A."/>
            <person name="Abdulkadir J."/>
            <person name="Abebe A."/>
            <person name="Abera B."/>
            <person name="Abreu J."/>
            <person name="Acer S.C."/>
            <person name="Aftuck L."/>
            <person name="Alexander A."/>
            <person name="An P."/>
            <person name="Anderson E."/>
            <person name="Anderson S."/>
            <person name="Arachi H."/>
            <person name="Azer M."/>
            <person name="Bachantsang P."/>
            <person name="Barry A."/>
            <person name="Bayul T."/>
            <person name="Berlin A."/>
            <person name="Bessette D."/>
            <person name="Bloom T."/>
            <person name="Bloom T."/>
            <person name="Boguslavskiy L."/>
            <person name="Bonnet C."/>
            <person name="Boukhgalter B."/>
            <person name="Bourzgui I."/>
            <person name="Brown A."/>
            <person name="Cahill P."/>
            <person name="Channer S."/>
            <person name="Cheshatsang Y."/>
            <person name="Chuda L."/>
            <person name="Citroen M."/>
            <person name="Collymore A."/>
            <person name="Cooke P."/>
            <person name="Costello M."/>
            <person name="D'Aco K."/>
            <person name="Daza R."/>
            <person name="De Haan G."/>
            <person name="DeGray S."/>
            <person name="DeMaso C."/>
            <person name="Dhargay N."/>
            <person name="Dooley K."/>
            <person name="Dooley E."/>
            <person name="Doricent M."/>
            <person name="Dorje P."/>
            <person name="Dorjee K."/>
            <person name="Dupes A."/>
            <person name="Elong R."/>
            <person name="Falk J."/>
            <person name="Farina A."/>
            <person name="Faro S."/>
            <person name="Ferguson D."/>
            <person name="Fisher S."/>
            <person name="Foley C.D."/>
            <person name="Franke A."/>
            <person name="Friedrich D."/>
            <person name="Gadbois L."/>
            <person name="Gearin G."/>
            <person name="Gearin C.R."/>
            <person name="Giannoukos G."/>
            <person name="Goode T."/>
            <person name="Graham J."/>
            <person name="Grandbois E."/>
            <person name="Grewal S."/>
            <person name="Gyaltsen K."/>
            <person name="Hafez N."/>
            <person name="Hagos B."/>
            <person name="Hall J."/>
            <person name="Henson C."/>
            <person name="Hollinger A."/>
            <person name="Honan T."/>
            <person name="Huard M.D."/>
            <person name="Hughes L."/>
            <person name="Hurhula B."/>
            <person name="Husby M.E."/>
            <person name="Kamat A."/>
            <person name="Kanga B."/>
            <person name="Kashin S."/>
            <person name="Khazanovich D."/>
            <person name="Kisner P."/>
            <person name="Lance K."/>
            <person name="Lara M."/>
            <person name="Lee W."/>
            <person name="Lennon N."/>
            <person name="Letendre F."/>
            <person name="LeVine R."/>
            <person name="Lipovsky A."/>
            <person name="Liu X."/>
            <person name="Liu J."/>
            <person name="Liu S."/>
            <person name="Lokyitsang T."/>
            <person name="Lokyitsang Y."/>
            <person name="Lubonja R."/>
            <person name="Lui A."/>
            <person name="MacDonald P."/>
            <person name="Magnisalis V."/>
            <person name="Maru K."/>
            <person name="Matthews C."/>
            <person name="McCusker W."/>
            <person name="McDonough S."/>
            <person name="Mehta T."/>
            <person name="Meldrim J."/>
            <person name="Meneus L."/>
            <person name="Mihai O."/>
            <person name="Mihalev A."/>
            <person name="Mihova T."/>
            <person name="Mittelman R."/>
            <person name="Mlenga V."/>
            <person name="Montmayeur A."/>
            <person name="Mulrain L."/>
            <person name="Navidi A."/>
            <person name="Naylor J."/>
            <person name="Negash T."/>
            <person name="Nguyen T."/>
            <person name="Nguyen N."/>
            <person name="Nicol R."/>
            <person name="Norbu C."/>
            <person name="Norbu N."/>
            <person name="Novod N."/>
            <person name="O'Neill B."/>
            <person name="Osman S."/>
            <person name="Markiewicz E."/>
            <person name="Oyono O.L."/>
            <person name="Patti C."/>
            <person name="Phunkhang P."/>
            <person name="Pierre F."/>
            <person name="Priest M."/>
            <person name="Raghuraman S."/>
            <person name="Rege F."/>
            <person name="Reyes R."/>
            <person name="Rise C."/>
            <person name="Rogov P."/>
            <person name="Ross K."/>
            <person name="Ryan E."/>
            <person name="Settipalli S."/>
            <person name="Shea T."/>
            <person name="Sherpa N."/>
            <person name="Shi L."/>
            <person name="Shih D."/>
            <person name="Sparrow T."/>
            <person name="Spaulding J."/>
            <person name="Stalker J."/>
            <person name="Stange-Thomann N."/>
            <person name="Stavropoulos S."/>
            <person name="Stone C."/>
            <person name="Strader C."/>
            <person name="Tesfaye S."/>
            <person name="Thomson T."/>
            <person name="Thoulutsang Y."/>
            <person name="Thoulutsang D."/>
            <person name="Topham K."/>
            <person name="Topping I."/>
            <person name="Tsamla T."/>
            <person name="Vassiliev H."/>
            <person name="Vo A."/>
            <person name="Wangchuk T."/>
            <person name="Wangdi T."/>
            <person name="Weiand M."/>
            <person name="Wilkinson J."/>
            <person name="Wilson A."/>
            <person name="Yadav S."/>
            <person name="Young G."/>
            <person name="Yu Q."/>
            <person name="Zembek L."/>
            <person name="Zhong D."/>
            <person name="Zimmer A."/>
            <person name="Zwirko Z."/>
            <person name="Jaffe D.B."/>
            <person name="Alvarez P."/>
            <person name="Brockman W."/>
            <person name="Butler J."/>
            <person name="Chin C."/>
            <person name="Gnerre S."/>
            <person name="MacCallum I."/>
            <person name="Graves J.A."/>
            <person name="Ponting C.P."/>
            <person name="Breen M."/>
            <person name="Samollow P.B."/>
            <person name="Lander E.S."/>
            <person name="Lindblad-Toh K."/>
        </authorList>
    </citation>
    <scope>NUCLEOTIDE SEQUENCE [LARGE SCALE GENOMIC DNA]</scope>
</reference>
<evidence type="ECO:0000259" key="6">
    <source>
        <dbReference type="PROSITE" id="PS50189"/>
    </source>
</evidence>
<dbReference type="FunFam" id="2.60.120.830:FF:000001">
    <property type="entry name" value="A disintegrin and metalloproteinase with thrombospondin motifs 1"/>
    <property type="match status" value="1"/>
</dbReference>
<dbReference type="RefSeq" id="XP_007489402.1">
    <property type="nucleotide sequence ID" value="XM_007489340.3"/>
</dbReference>
<dbReference type="Gene3D" id="2.40.50.120">
    <property type="match status" value="1"/>
</dbReference>
<evidence type="ECO:0000256" key="5">
    <source>
        <dbReference type="SAM" id="MobiDB-lite"/>
    </source>
</evidence>
<dbReference type="Bgee" id="ENSMODG00000005039">
    <property type="expression patterns" value="Expressed in adult mammalian kidney and 16 other cell types or tissues"/>
</dbReference>
<dbReference type="InterPro" id="IPR018933">
    <property type="entry name" value="Netrin_module_non-TIMP"/>
</dbReference>
<dbReference type="PANTHER" id="PTHR13723">
    <property type="entry name" value="ADAMTS A DISINTEGRIN AND METALLOPROTEASE WITH THROMBOSPONDIN MOTIFS PROTEASE"/>
    <property type="match status" value="1"/>
</dbReference>
<evidence type="ECO:0000256" key="3">
    <source>
        <dbReference type="ARBA" id="ARBA00023157"/>
    </source>
</evidence>
<dbReference type="Proteomes" id="UP000002280">
    <property type="component" value="Chromosome 3"/>
</dbReference>